<proteinExistence type="predicted"/>
<name>A0AAD4CKV1_ASPNN</name>
<feature type="compositionally biased region" description="Low complexity" evidence="1">
    <location>
        <begin position="446"/>
        <end position="458"/>
    </location>
</feature>
<evidence type="ECO:0000313" key="3">
    <source>
        <dbReference type="Proteomes" id="UP001194746"/>
    </source>
</evidence>
<feature type="compositionally biased region" description="Pro residues" evidence="1">
    <location>
        <begin position="391"/>
        <end position="400"/>
    </location>
</feature>
<feature type="region of interest" description="Disordered" evidence="1">
    <location>
        <begin position="76"/>
        <end position="100"/>
    </location>
</feature>
<feature type="region of interest" description="Disordered" evidence="1">
    <location>
        <begin position="122"/>
        <end position="155"/>
    </location>
</feature>
<reference evidence="2" key="1">
    <citation type="journal article" date="2019" name="Beilstein J. Org. Chem.">
        <title>Nanangenines: drimane sesquiterpenoids as the dominant metabolite cohort of a novel Australian fungus, Aspergillus nanangensis.</title>
        <authorList>
            <person name="Lacey H.J."/>
            <person name="Gilchrist C.L.M."/>
            <person name="Crombie A."/>
            <person name="Kalaitzis J.A."/>
            <person name="Vuong D."/>
            <person name="Rutledge P.J."/>
            <person name="Turner P."/>
            <person name="Pitt J.I."/>
            <person name="Lacey E."/>
            <person name="Chooi Y.H."/>
            <person name="Piggott A.M."/>
        </authorList>
    </citation>
    <scope>NUCLEOTIDE SEQUENCE</scope>
    <source>
        <strain evidence="2">MST-FP2251</strain>
    </source>
</reference>
<feature type="compositionally biased region" description="Polar residues" evidence="1">
    <location>
        <begin position="179"/>
        <end position="190"/>
    </location>
</feature>
<sequence>MSSMDFDATKMHFKQHHPHHHHAMSANNIPTYASRNTPSYCTPSDEPTAQGNNLASPRYSPNIQPWKRQQAQNSLSFIPSTSPRPEYTEYTTAQQRRPVDRGSACISPFRSVRRMKQPFQLRLPASPSTENNLPSPISARDSRTPSGNHSLRTWRSDGNLMMTSLETFGLLPSPPLSDCRTSQASPTSMYFSPRTESDSDTDHGTPRSAACVSQMNQYGIHAPIDPPDLSSDSTNVHMAHSTLMKQYEPNDGKCTPMSMDSERMSSPPVCSDITGFGKRDFSGSSINTQRSRSGTISSEGSWAATSLSYCETWLQGAPVDMVDEKGTKSREVNRRKCQIVQQSPPPPARKREVKSHQLDDPVMFASVASKSKPKLVDISRQSSPAMSYSIPTPPQHPLPSTPDQRLQEISAFSPDTPLEMSDSGYITHNSYYSPVDSRPDKEYDPIDASSISSGAGSDTVVCNRPAFNQPRPKSMPKPSLRPKSTSAPKTESSHGSSSNPSGKEELEKWWDHEWTIDQLEVSVKDFPRNMLKLTSPVIMFLRSNNEKALIRPFRKIFPDVAENLLDSLCAALIARNYIVSLSRPNRRTSNFGPHKPGLSRLDTVPEKASSTLGIHYNQASPTRIKDRVLGSRSAELRKDLERIVDNLIFAICGKQDETLKSAVLVLAQVLETKS</sequence>
<feature type="compositionally biased region" description="Basic and acidic residues" evidence="1">
    <location>
        <begin position="325"/>
        <end position="334"/>
    </location>
</feature>
<feature type="region of interest" description="Disordered" evidence="1">
    <location>
        <begin position="29"/>
        <end position="55"/>
    </location>
</feature>
<dbReference type="Proteomes" id="UP001194746">
    <property type="component" value="Unassembled WGS sequence"/>
</dbReference>
<feature type="region of interest" description="Disordered" evidence="1">
    <location>
        <begin position="370"/>
        <end position="403"/>
    </location>
</feature>
<reference evidence="2" key="2">
    <citation type="submission" date="2020-02" db="EMBL/GenBank/DDBJ databases">
        <authorList>
            <person name="Gilchrist C.L.M."/>
            <person name="Chooi Y.-H."/>
        </authorList>
    </citation>
    <scope>NUCLEOTIDE SEQUENCE</scope>
    <source>
        <strain evidence="2">MST-FP2251</strain>
    </source>
</reference>
<feature type="compositionally biased region" description="Polar residues" evidence="1">
    <location>
        <begin position="126"/>
        <end position="135"/>
    </location>
</feature>
<organism evidence="2 3">
    <name type="scientific">Aspergillus nanangensis</name>
    <dbReference type="NCBI Taxonomy" id="2582783"/>
    <lineage>
        <taxon>Eukaryota</taxon>
        <taxon>Fungi</taxon>
        <taxon>Dikarya</taxon>
        <taxon>Ascomycota</taxon>
        <taxon>Pezizomycotina</taxon>
        <taxon>Eurotiomycetes</taxon>
        <taxon>Eurotiomycetidae</taxon>
        <taxon>Eurotiales</taxon>
        <taxon>Aspergillaceae</taxon>
        <taxon>Aspergillus</taxon>
        <taxon>Aspergillus subgen. Circumdati</taxon>
    </lineage>
</organism>
<gene>
    <name evidence="2" type="ORF">FE257_008662</name>
</gene>
<evidence type="ECO:0000256" key="1">
    <source>
        <dbReference type="SAM" id="MobiDB-lite"/>
    </source>
</evidence>
<feature type="compositionally biased region" description="Polar residues" evidence="1">
    <location>
        <begin position="76"/>
        <end position="95"/>
    </location>
</feature>
<feature type="region of interest" description="Disordered" evidence="1">
    <location>
        <begin position="431"/>
        <end position="504"/>
    </location>
</feature>
<feature type="region of interest" description="Disordered" evidence="1">
    <location>
        <begin position="171"/>
        <end position="207"/>
    </location>
</feature>
<keyword evidence="3" id="KW-1185">Reference proteome</keyword>
<accession>A0AAD4CKV1</accession>
<dbReference type="EMBL" id="VCAU01000047">
    <property type="protein sequence ID" value="KAF9888384.1"/>
    <property type="molecule type" value="Genomic_DNA"/>
</dbReference>
<evidence type="ECO:0000313" key="2">
    <source>
        <dbReference type="EMBL" id="KAF9888384.1"/>
    </source>
</evidence>
<feature type="compositionally biased region" description="Polar residues" evidence="1">
    <location>
        <begin position="144"/>
        <end position="153"/>
    </location>
</feature>
<feature type="compositionally biased region" description="Basic and acidic residues" evidence="1">
    <location>
        <begin position="195"/>
        <end position="205"/>
    </location>
</feature>
<protein>
    <submittedName>
        <fullName evidence="2">Uncharacterized protein</fullName>
    </submittedName>
</protein>
<dbReference type="AlphaFoldDB" id="A0AAD4CKV1"/>
<feature type="compositionally biased region" description="Polar residues" evidence="1">
    <location>
        <begin position="379"/>
        <end position="390"/>
    </location>
</feature>
<comment type="caution">
    <text evidence="2">The sequence shown here is derived from an EMBL/GenBank/DDBJ whole genome shotgun (WGS) entry which is preliminary data.</text>
</comment>
<feature type="region of interest" description="Disordered" evidence="1">
    <location>
        <begin position="325"/>
        <end position="357"/>
    </location>
</feature>